<name>A0A9P1DG66_9DINO</name>
<reference evidence="2" key="1">
    <citation type="submission" date="2022-10" db="EMBL/GenBank/DDBJ databases">
        <authorList>
            <person name="Chen Y."/>
            <person name="Dougan E. K."/>
            <person name="Chan C."/>
            <person name="Rhodes N."/>
            <person name="Thang M."/>
        </authorList>
    </citation>
    <scope>NUCLEOTIDE SEQUENCE</scope>
</reference>
<gene>
    <name evidence="2" type="ORF">C1SCF055_LOCUS33527</name>
</gene>
<accession>A0A9P1DG66</accession>
<proteinExistence type="predicted"/>
<dbReference type="EMBL" id="CAMXCT030004187">
    <property type="protein sequence ID" value="CAL4795355.1"/>
    <property type="molecule type" value="Genomic_DNA"/>
</dbReference>
<dbReference type="Proteomes" id="UP001152797">
    <property type="component" value="Unassembled WGS sequence"/>
</dbReference>
<evidence type="ECO:0000313" key="4">
    <source>
        <dbReference type="Proteomes" id="UP001152797"/>
    </source>
</evidence>
<dbReference type="EMBL" id="CAMXCT010004187">
    <property type="protein sequence ID" value="CAI4008043.1"/>
    <property type="molecule type" value="Genomic_DNA"/>
</dbReference>
<organism evidence="2">
    <name type="scientific">Cladocopium goreaui</name>
    <dbReference type="NCBI Taxonomy" id="2562237"/>
    <lineage>
        <taxon>Eukaryota</taxon>
        <taxon>Sar</taxon>
        <taxon>Alveolata</taxon>
        <taxon>Dinophyceae</taxon>
        <taxon>Suessiales</taxon>
        <taxon>Symbiodiniaceae</taxon>
        <taxon>Cladocopium</taxon>
    </lineage>
</organism>
<reference evidence="3 4" key="2">
    <citation type="submission" date="2024-05" db="EMBL/GenBank/DDBJ databases">
        <authorList>
            <person name="Chen Y."/>
            <person name="Shah S."/>
            <person name="Dougan E. K."/>
            <person name="Thang M."/>
            <person name="Chan C."/>
        </authorList>
    </citation>
    <scope>NUCLEOTIDE SEQUENCE [LARGE SCALE GENOMIC DNA]</scope>
</reference>
<feature type="region of interest" description="Disordered" evidence="1">
    <location>
        <begin position="1"/>
        <end position="34"/>
    </location>
</feature>
<feature type="compositionally biased region" description="Polar residues" evidence="1">
    <location>
        <begin position="18"/>
        <end position="32"/>
    </location>
</feature>
<evidence type="ECO:0000256" key="1">
    <source>
        <dbReference type="SAM" id="MobiDB-lite"/>
    </source>
</evidence>
<evidence type="ECO:0000313" key="3">
    <source>
        <dbReference type="EMBL" id="CAL4795355.1"/>
    </source>
</evidence>
<comment type="caution">
    <text evidence="2">The sequence shown here is derived from an EMBL/GenBank/DDBJ whole genome shotgun (WGS) entry which is preliminary data.</text>
</comment>
<dbReference type="EMBL" id="CAMXCT020004187">
    <property type="protein sequence ID" value="CAL1161418.1"/>
    <property type="molecule type" value="Genomic_DNA"/>
</dbReference>
<dbReference type="AlphaFoldDB" id="A0A9P1DG66"/>
<evidence type="ECO:0000313" key="2">
    <source>
        <dbReference type="EMBL" id="CAI4008043.1"/>
    </source>
</evidence>
<feature type="non-terminal residue" evidence="2">
    <location>
        <position position="146"/>
    </location>
</feature>
<sequence>SRGNTRPTRLQPRRDSYNAATRQRKGLSTSNDPADFDSNIDKARHLHPLPCSFSVWTWGMGMFLNFLHSKNLKKNLIGLPYFIINHYYCNQSLSHHYLIINNYIPLSSIVQGTFSSQTPSYGRMSMASFVIRSTTKVATAFRRWEH</sequence>
<protein>
    <submittedName>
        <fullName evidence="2">Uncharacterized protein</fullName>
    </submittedName>
</protein>
<keyword evidence="4" id="KW-1185">Reference proteome</keyword>